<dbReference type="RefSeq" id="XP_009652757.1">
    <property type="nucleotide sequence ID" value="XM_009654462.1"/>
</dbReference>
<organism evidence="2 3">
    <name type="scientific">Verticillium dahliae (strain VdLs.17 / ATCC MYA-4575 / FGSC 10137)</name>
    <name type="common">Verticillium wilt</name>
    <dbReference type="NCBI Taxonomy" id="498257"/>
    <lineage>
        <taxon>Eukaryota</taxon>
        <taxon>Fungi</taxon>
        <taxon>Dikarya</taxon>
        <taxon>Ascomycota</taxon>
        <taxon>Pezizomycotina</taxon>
        <taxon>Sordariomycetes</taxon>
        <taxon>Hypocreomycetidae</taxon>
        <taxon>Glomerellales</taxon>
        <taxon>Plectosphaerellaceae</taxon>
        <taxon>Verticillium</taxon>
    </lineage>
</organism>
<proteinExistence type="predicted"/>
<dbReference type="EMBL" id="DS572702">
    <property type="protein sequence ID" value="EGY23420.1"/>
    <property type="molecule type" value="Genomic_DNA"/>
</dbReference>
<dbReference type="GeneID" id="20706321"/>
<accession>G2X373</accession>
<evidence type="ECO:0000256" key="1">
    <source>
        <dbReference type="SAM" id="MobiDB-lite"/>
    </source>
</evidence>
<dbReference type="Proteomes" id="UP000001611">
    <property type="component" value="Chromosome 3"/>
</dbReference>
<dbReference type="AlphaFoldDB" id="G2X373"/>
<name>G2X373_VERDV</name>
<evidence type="ECO:0000313" key="3">
    <source>
        <dbReference type="Proteomes" id="UP000001611"/>
    </source>
</evidence>
<feature type="compositionally biased region" description="Basic and acidic residues" evidence="1">
    <location>
        <begin position="86"/>
        <end position="100"/>
    </location>
</feature>
<keyword evidence="3" id="KW-1185">Reference proteome</keyword>
<dbReference type="InParanoid" id="G2X373"/>
<dbReference type="HOGENOM" id="CLU_2308222_0_0_1"/>
<sequence length="100" mass="10736">MPNDADMPGQDNSEESQGVDVLPDVTDEEVEKMKLDEYSKDGNEDHSKASGKDGKNGDVRSKGSSTDGLPPATGKNKEFFNSISSKEGKKKQDDASSRQG</sequence>
<dbReference type="KEGG" id="vda:VDAG_04858"/>
<feature type="compositionally biased region" description="Basic and acidic residues" evidence="1">
    <location>
        <begin position="31"/>
        <end position="61"/>
    </location>
</feature>
<feature type="region of interest" description="Disordered" evidence="1">
    <location>
        <begin position="1"/>
        <end position="100"/>
    </location>
</feature>
<reference evidence="2 3" key="1">
    <citation type="submission" date="2008-03" db="EMBL/GenBank/DDBJ databases">
        <title>The Genome Sequence of Verticillium dahliae VdLs.17.</title>
        <authorList>
            <consortium name="The Broad Institute Genome Sequencing Platform"/>
            <person name="Ma L.-J.J."/>
            <person name="Klosterman S.J."/>
            <person name="Subbarao K."/>
            <person name="Dobinson K."/>
            <person name="Veronese P."/>
            <person name="Kang S."/>
            <person name="Gold S.E."/>
            <person name="Young S."/>
            <person name="Jaffe D."/>
            <person name="Gnerre S."/>
            <person name="Berlin A."/>
            <person name="Heiman D."/>
            <person name="Hepburn T."/>
            <person name="Sykes S."/>
            <person name="Alvarado L."/>
            <person name="Kodira C.D."/>
            <person name="Lander E."/>
            <person name="Galagan J."/>
            <person name="Nusbaum C."/>
            <person name="Birren B."/>
        </authorList>
    </citation>
    <scope>NUCLEOTIDE SEQUENCE [LARGE SCALE GENOMIC DNA]</scope>
    <source>
        <strain evidence="3">VdLs.17 / ATCC MYA-4575 / FGSC 10137</strain>
    </source>
</reference>
<protein>
    <submittedName>
        <fullName evidence="2">Uncharacterized protein</fullName>
    </submittedName>
</protein>
<evidence type="ECO:0000313" key="2">
    <source>
        <dbReference type="EMBL" id="EGY23420.1"/>
    </source>
</evidence>
<gene>
    <name evidence="2" type="ORF">VDAG_04858</name>
</gene>